<sequence length="215" mass="23281">MKSVRVSLDHDDDALSPIHEGICTSPEIDREIILGGQAVDGVETITSFVYGERPAYESVLDGLERIREYDITPAEGGFFLYLRRELGPDGLSLLNALAQDTVVVVPPIEVRSDRTIRLTIVGHPTDLTAILEAQSDGIAADVLWVSDSVTAADPPVSDRQHAALEAAWAVGYYDVPRRNGIEAIADELECAVSTASELVRRGEANVIGRMLESDP</sequence>
<keyword evidence="6" id="KW-1185">Reference proteome</keyword>
<protein>
    <submittedName>
        <fullName evidence="5">Bacterio-opsin activator</fullName>
    </submittedName>
</protein>
<dbReference type="InterPro" id="IPR056493">
    <property type="entry name" value="HVO_0513_N"/>
</dbReference>
<evidence type="ECO:0000313" key="5">
    <source>
        <dbReference type="EMBL" id="RQG94576.1"/>
    </source>
</evidence>
<reference evidence="5 6" key="1">
    <citation type="submission" date="2018-10" db="EMBL/GenBank/DDBJ databases">
        <title>Natrarchaeobius chitinivorans gen. nov., sp. nov., and Natrarchaeobius haloalkaliphilus sp. nov., alkaliphilic, chitin-utilizing haloarchaea from hypersaline alkaline lakes.</title>
        <authorList>
            <person name="Sorokin D.Y."/>
            <person name="Elcheninov A.G."/>
            <person name="Kostrikina N.A."/>
            <person name="Bale N.J."/>
            <person name="Sinninghe Damste J.S."/>
            <person name="Khijniak T.V."/>
            <person name="Kublanov I.V."/>
            <person name="Toshchakov S.V."/>
        </authorList>
    </citation>
    <scope>NUCLEOTIDE SEQUENCE [LARGE SCALE GENOMIC DNA]</scope>
    <source>
        <strain evidence="5 6">AArcht4T</strain>
    </source>
</reference>
<dbReference type="Proteomes" id="UP000282323">
    <property type="component" value="Unassembled WGS sequence"/>
</dbReference>
<accession>A0A3N6MJZ9</accession>
<dbReference type="Pfam" id="PF04967">
    <property type="entry name" value="HTH_10"/>
    <property type="match status" value="1"/>
</dbReference>
<feature type="domain" description="HVO-0513-like N-terminal" evidence="4">
    <location>
        <begin position="17"/>
        <end position="143"/>
    </location>
</feature>
<proteinExistence type="predicted"/>
<dbReference type="EMBL" id="REGA01000008">
    <property type="protein sequence ID" value="RQG94576.1"/>
    <property type="molecule type" value="Genomic_DNA"/>
</dbReference>
<evidence type="ECO:0000313" key="6">
    <source>
        <dbReference type="Proteomes" id="UP000282323"/>
    </source>
</evidence>
<dbReference type="AlphaFoldDB" id="A0A3N6MJZ9"/>
<dbReference type="InterPro" id="IPR007050">
    <property type="entry name" value="HTH_bacterioopsin"/>
</dbReference>
<name>A0A3N6MJZ9_NATCH</name>
<evidence type="ECO:0000256" key="1">
    <source>
        <dbReference type="ARBA" id="ARBA00023015"/>
    </source>
</evidence>
<evidence type="ECO:0000259" key="3">
    <source>
        <dbReference type="Pfam" id="PF04967"/>
    </source>
</evidence>
<keyword evidence="1" id="KW-0805">Transcription regulation</keyword>
<gene>
    <name evidence="5" type="ORF">EA473_10835</name>
</gene>
<dbReference type="RefSeq" id="WP_124195642.1">
    <property type="nucleotide sequence ID" value="NZ_REGA01000008.1"/>
</dbReference>
<dbReference type="OrthoDB" id="27447at2157"/>
<keyword evidence="2" id="KW-0804">Transcription</keyword>
<evidence type="ECO:0000256" key="2">
    <source>
        <dbReference type="ARBA" id="ARBA00023163"/>
    </source>
</evidence>
<comment type="caution">
    <text evidence="5">The sequence shown here is derived from an EMBL/GenBank/DDBJ whole genome shotgun (WGS) entry which is preliminary data.</text>
</comment>
<evidence type="ECO:0000259" key="4">
    <source>
        <dbReference type="Pfam" id="PF24278"/>
    </source>
</evidence>
<dbReference type="Pfam" id="PF24278">
    <property type="entry name" value="HVO_0513_N"/>
    <property type="match status" value="1"/>
</dbReference>
<organism evidence="5 6">
    <name type="scientific">Natrarchaeobius chitinivorans</name>
    <dbReference type="NCBI Taxonomy" id="1679083"/>
    <lineage>
        <taxon>Archaea</taxon>
        <taxon>Methanobacteriati</taxon>
        <taxon>Methanobacteriota</taxon>
        <taxon>Stenosarchaea group</taxon>
        <taxon>Halobacteria</taxon>
        <taxon>Halobacteriales</taxon>
        <taxon>Natrialbaceae</taxon>
        <taxon>Natrarchaeobius</taxon>
    </lineage>
</organism>
<feature type="domain" description="HTH bat-type" evidence="3">
    <location>
        <begin position="157"/>
        <end position="207"/>
    </location>
</feature>